<feature type="domain" description="Bacterial type II secretion system protein E" evidence="2">
    <location>
        <begin position="111"/>
        <end position="283"/>
    </location>
</feature>
<evidence type="ECO:0000313" key="4">
    <source>
        <dbReference type="Proteomes" id="UP000017133"/>
    </source>
</evidence>
<accession>U7R4B0</accession>
<evidence type="ECO:0000313" key="3">
    <source>
        <dbReference type="EMBL" id="ERT14899.1"/>
    </source>
</evidence>
<dbReference type="GO" id="GO:0016887">
    <property type="term" value="F:ATP hydrolysis activity"/>
    <property type="evidence" value="ECO:0007669"/>
    <property type="project" value="InterPro"/>
</dbReference>
<protein>
    <recommendedName>
        <fullName evidence="2">Bacterial type II secretion system protein E domain-containing protein</fullName>
    </recommendedName>
</protein>
<dbReference type="Gene3D" id="3.40.50.300">
    <property type="entry name" value="P-loop containing nucleotide triphosphate hydrolases"/>
    <property type="match status" value="1"/>
</dbReference>
<name>U7R4B0_PHOTE</name>
<gene>
    <name evidence="3" type="ORF">O185_01155</name>
</gene>
<dbReference type="InterPro" id="IPR050921">
    <property type="entry name" value="T4SS_GSP_E_ATPase"/>
</dbReference>
<comment type="similarity">
    <text evidence="1">Belongs to the GSP E family.</text>
</comment>
<organism evidence="3 4">
    <name type="scientific">Photorhabdus temperata J3</name>
    <dbReference type="NCBI Taxonomy" id="1389415"/>
    <lineage>
        <taxon>Bacteria</taxon>
        <taxon>Pseudomonadati</taxon>
        <taxon>Pseudomonadota</taxon>
        <taxon>Gammaproteobacteria</taxon>
        <taxon>Enterobacterales</taxon>
        <taxon>Morganellaceae</taxon>
        <taxon>Photorhabdus</taxon>
    </lineage>
</organism>
<evidence type="ECO:0000259" key="2">
    <source>
        <dbReference type="Pfam" id="PF00437"/>
    </source>
</evidence>
<reference evidence="3 4" key="1">
    <citation type="submission" date="2013-10" db="EMBL/GenBank/DDBJ databases">
        <title>Whole Genome Shotgun Sequence of Photorhabdus temperata J3.</title>
        <authorList>
            <person name="Park G.-S."/>
            <person name="Hong S.-J."/>
            <person name="Shin J.-H."/>
        </authorList>
    </citation>
    <scope>NUCLEOTIDE SEQUENCE [LARGE SCALE GENOMIC DNA]</scope>
    <source>
        <strain evidence="3 4">J3</strain>
    </source>
</reference>
<dbReference type="PATRIC" id="fig|1389415.4.peg.217"/>
<evidence type="ECO:0000256" key="1">
    <source>
        <dbReference type="ARBA" id="ARBA00006611"/>
    </source>
</evidence>
<dbReference type="PANTHER" id="PTHR30486:SF6">
    <property type="entry name" value="TYPE IV PILUS RETRACTATION ATPASE PILT"/>
    <property type="match status" value="1"/>
</dbReference>
<dbReference type="PANTHER" id="PTHR30486">
    <property type="entry name" value="TWITCHING MOTILITY PROTEIN PILT"/>
    <property type="match status" value="1"/>
</dbReference>
<dbReference type="AlphaFoldDB" id="U7R4B0"/>
<dbReference type="EMBL" id="AXDT01000012">
    <property type="protein sequence ID" value="ERT14899.1"/>
    <property type="molecule type" value="Genomic_DNA"/>
</dbReference>
<comment type="caution">
    <text evidence="3">The sequence shown here is derived from an EMBL/GenBank/DDBJ whole genome shotgun (WGS) entry which is preliminary data.</text>
</comment>
<dbReference type="InterPro" id="IPR001482">
    <property type="entry name" value="T2SS/T4SS_dom"/>
</dbReference>
<keyword evidence="4" id="KW-1185">Reference proteome</keyword>
<dbReference type="RefSeq" id="WP_021325871.1">
    <property type="nucleotide sequence ID" value="NZ_AXDT01000012.1"/>
</dbReference>
<sequence length="315" mass="34566">MQRLKDNDFIDLYIGNDYVEIKGLSGASSFISEIPDYLAEDVEKLKESCIQQFNKIGNTEFSVFYDDRLYRVTVTLFRGINLIIRQTPAGVLPIERIPLSSALRMSIEAPHVTGLFLIAGAMCSGKTTSAASVLSRRIAFTGNLGVSIEDPIETVLMGRHGEGRCIQLEVSGEETYASATKKAFRMGASSFLLGEIRDGATAHEVLKASLSMFVVSTIHASSVPEAIERYIMFCEEFNAGAKNHVANTLYVVAHQVMNTVSADNRISRRSVEISGFNLRHATCVDTIRAKISAGNLKSLSDQFKSIAYDFPGNSR</sequence>
<dbReference type="Proteomes" id="UP000017133">
    <property type="component" value="Unassembled WGS sequence"/>
</dbReference>
<dbReference type="InterPro" id="IPR027417">
    <property type="entry name" value="P-loop_NTPase"/>
</dbReference>
<dbReference type="SUPFAM" id="SSF52540">
    <property type="entry name" value="P-loop containing nucleoside triphosphate hydrolases"/>
    <property type="match status" value="1"/>
</dbReference>
<proteinExistence type="inferred from homology"/>
<dbReference type="Pfam" id="PF00437">
    <property type="entry name" value="T2SSE"/>
    <property type="match status" value="1"/>
</dbReference>